<feature type="region of interest" description="Disordered" evidence="1">
    <location>
        <begin position="71"/>
        <end position="100"/>
    </location>
</feature>
<sequence length="100" mass="11459">MSGSALDNVTWKGNSRKMYKAVMSSVPSIFRSTIRREIESWVVEHKVKVVTEDLLLKMFYEKAPKGYKQKLGPKLEAMKTTRGETRGVSEEENTDSEDEE</sequence>
<evidence type="ECO:0000313" key="3">
    <source>
        <dbReference type="Proteomes" id="UP000016860"/>
    </source>
</evidence>
<reference evidence="2 3" key="1">
    <citation type="journal article" date="2013" name="Genome Announc.">
        <title>Draft Genome Sequence of the Cellulolytic Bacterium Clostridium papyrosolvens C7 (ATCC 700395).</title>
        <authorList>
            <person name="Zepeda V."/>
            <person name="Dassa B."/>
            <person name="Borovok I."/>
            <person name="Lamed R."/>
            <person name="Bayer E.A."/>
            <person name="Cate J.H."/>
        </authorList>
    </citation>
    <scope>NUCLEOTIDE SEQUENCE [LARGE SCALE GENOMIC DNA]</scope>
    <source>
        <strain evidence="2 3">C7</strain>
    </source>
</reference>
<dbReference type="RefSeq" id="WP_020815674.1">
    <property type="nucleotide sequence ID" value="NZ_ATAY01000033.1"/>
</dbReference>
<accession>U4R1E8</accession>
<proteinExistence type="predicted"/>
<protein>
    <submittedName>
        <fullName evidence="2">Uncharacterized protein</fullName>
    </submittedName>
</protein>
<dbReference type="AlphaFoldDB" id="U4R1E8"/>
<dbReference type="EMBL" id="ATAY01000033">
    <property type="protein sequence ID" value="EPR11863.1"/>
    <property type="molecule type" value="Genomic_DNA"/>
</dbReference>
<name>U4R1E8_9FIRM</name>
<evidence type="ECO:0000313" key="2">
    <source>
        <dbReference type="EMBL" id="EPR11863.1"/>
    </source>
</evidence>
<gene>
    <name evidence="2" type="ORF">L323_10795</name>
</gene>
<comment type="caution">
    <text evidence="2">The sequence shown here is derived from an EMBL/GenBank/DDBJ whole genome shotgun (WGS) entry which is preliminary data.</text>
</comment>
<organism evidence="2 3">
    <name type="scientific">Ruminiclostridium papyrosolvens C7</name>
    <dbReference type="NCBI Taxonomy" id="1330534"/>
    <lineage>
        <taxon>Bacteria</taxon>
        <taxon>Bacillati</taxon>
        <taxon>Bacillota</taxon>
        <taxon>Clostridia</taxon>
        <taxon>Eubacteriales</taxon>
        <taxon>Oscillospiraceae</taxon>
        <taxon>Ruminiclostridium</taxon>
    </lineage>
</organism>
<dbReference type="STRING" id="1330534.L323_10795"/>
<dbReference type="OrthoDB" id="1739867at2"/>
<feature type="compositionally biased region" description="Acidic residues" evidence="1">
    <location>
        <begin position="90"/>
        <end position="100"/>
    </location>
</feature>
<dbReference type="PATRIC" id="fig|1330534.3.peg.2155"/>
<dbReference type="Proteomes" id="UP000016860">
    <property type="component" value="Unassembled WGS sequence"/>
</dbReference>
<feature type="compositionally biased region" description="Basic and acidic residues" evidence="1">
    <location>
        <begin position="76"/>
        <end position="89"/>
    </location>
</feature>
<evidence type="ECO:0000256" key="1">
    <source>
        <dbReference type="SAM" id="MobiDB-lite"/>
    </source>
</evidence>